<evidence type="ECO:0000313" key="2">
    <source>
        <dbReference type="EMBL" id="BCL25051.1"/>
    </source>
</evidence>
<dbReference type="Gene3D" id="1.10.490.110">
    <property type="entry name" value="Uncharacterized conserved protein DUF2267"/>
    <property type="match status" value="1"/>
</dbReference>
<organism evidence="2 3">
    <name type="scientific">Streptomyces tuirus</name>
    <dbReference type="NCBI Taxonomy" id="68278"/>
    <lineage>
        <taxon>Bacteria</taxon>
        <taxon>Bacillati</taxon>
        <taxon>Actinomycetota</taxon>
        <taxon>Actinomycetes</taxon>
        <taxon>Kitasatosporales</taxon>
        <taxon>Streptomycetaceae</taxon>
        <taxon>Streptomyces</taxon>
    </lineage>
</organism>
<dbReference type="RefSeq" id="WP_190904271.1">
    <property type="nucleotide sequence ID" value="NZ_AP023439.1"/>
</dbReference>
<protein>
    <recommendedName>
        <fullName evidence="4">DUF2267 domain-containing protein</fullName>
    </recommendedName>
</protein>
<feature type="region of interest" description="Disordered" evidence="1">
    <location>
        <begin position="42"/>
        <end position="67"/>
    </location>
</feature>
<proteinExistence type="predicted"/>
<evidence type="ECO:0008006" key="4">
    <source>
        <dbReference type="Google" id="ProtNLM"/>
    </source>
</evidence>
<dbReference type="Proteomes" id="UP000516373">
    <property type="component" value="Chromosome"/>
</dbReference>
<feature type="region of interest" description="Disordered" evidence="1">
    <location>
        <begin position="1"/>
        <end position="30"/>
    </location>
</feature>
<evidence type="ECO:0000256" key="1">
    <source>
        <dbReference type="SAM" id="MobiDB-lite"/>
    </source>
</evidence>
<name>A0A7G1NRD8_9ACTN</name>
<dbReference type="InterPro" id="IPR038282">
    <property type="entry name" value="DUF2267_sf"/>
</dbReference>
<accession>A0A7G1NRD8</accession>
<reference evidence="2 3" key="1">
    <citation type="journal article" date="2014" name="Int. J. Syst. Evol. Microbiol.">
        <title>Complete genome sequence of Corynebacterium casei LMG S-19264T (=DSM 44701T), isolated from a smear-ripened cheese.</title>
        <authorList>
            <consortium name="US DOE Joint Genome Institute (JGI-PGF)"/>
            <person name="Walter F."/>
            <person name="Albersmeier A."/>
            <person name="Kalinowski J."/>
            <person name="Ruckert C."/>
        </authorList>
    </citation>
    <scope>NUCLEOTIDE SEQUENCE [LARGE SCALE GENOMIC DNA]</scope>
    <source>
        <strain evidence="2 3">JCM 4255</strain>
    </source>
</reference>
<dbReference type="AlphaFoldDB" id="A0A7G1NRD8"/>
<evidence type="ECO:0000313" key="3">
    <source>
        <dbReference type="Proteomes" id="UP000516373"/>
    </source>
</evidence>
<gene>
    <name evidence="2" type="ORF">GCM10017668_68940</name>
</gene>
<dbReference type="KEGG" id="stui:GCM10017668_68940"/>
<sequence>MDHEALIDTVPRRSRVPRDEAESVTRATLHTLAERLTRGEADDLASELPEPPQTPLIAPAPEAEGYGPKECADLVSRRCRLSVGAGAREAT</sequence>
<dbReference type="Pfam" id="PF10025">
    <property type="entry name" value="DUF2267"/>
    <property type="match status" value="1"/>
</dbReference>
<dbReference type="InterPro" id="IPR018727">
    <property type="entry name" value="DUF2267"/>
</dbReference>
<dbReference type="EMBL" id="AP023439">
    <property type="protein sequence ID" value="BCL25051.1"/>
    <property type="molecule type" value="Genomic_DNA"/>
</dbReference>